<sequence length="300" mass="33220">MTRISAPQALIFSISTLIVSLLVNILLYQSHNDKNAELAEQAQTITELNDQLTQQRQLKSTQFARLDEMTGQQTELASIIQQLQGELKTLSQQQQSSAETARQAQQQLATARSRIQTLDQELKTAQQSLEQARVTIHNQQRALRQTSATQASVSTELSTELAAQLSSYDRDISITTAADGTTLINIPLTLLFANTNLDLANDAETVLTSLSEVLKQHPDRRVQVIGHADARPIVSDLAQTYPTNWELSSARASRVVTFLIDQGVSDHRLLASGRAANQPVRDGANEEDWSVNRRIEVQIQ</sequence>
<dbReference type="HOGENOM" id="CLU_993525_0_0_6"/>
<dbReference type="InterPro" id="IPR050330">
    <property type="entry name" value="Bact_OuterMem_StrucFunc"/>
</dbReference>
<dbReference type="OrthoDB" id="9815217at2"/>
<dbReference type="EMBL" id="AAOE01000010">
    <property type="protein sequence ID" value="EAR09398.1"/>
    <property type="molecule type" value="Genomic_DNA"/>
</dbReference>
<protein>
    <submittedName>
        <fullName evidence="5">OmpA/MotB</fullName>
    </submittedName>
</protein>
<reference evidence="5 6" key="1">
    <citation type="submission" date="2006-02" db="EMBL/GenBank/DDBJ databases">
        <authorList>
            <person name="Pinhassi J."/>
            <person name="Pedros-Alio C."/>
            <person name="Ferriera S."/>
            <person name="Johnson J."/>
            <person name="Kravitz S."/>
            <person name="Halpern A."/>
            <person name="Remington K."/>
            <person name="Beeson K."/>
            <person name="Tran B."/>
            <person name="Rogers Y.-H."/>
            <person name="Friedman R."/>
            <person name="Venter J.C."/>
        </authorList>
    </citation>
    <scope>NUCLEOTIDE SEQUENCE [LARGE SCALE GENOMIC DNA]</scope>
    <source>
        <strain evidence="5 6">MED297</strain>
    </source>
</reference>
<dbReference type="PANTHER" id="PTHR30329">
    <property type="entry name" value="STATOR ELEMENT OF FLAGELLAR MOTOR COMPLEX"/>
    <property type="match status" value="1"/>
</dbReference>
<evidence type="ECO:0000313" key="5">
    <source>
        <dbReference type="EMBL" id="EAR09398.1"/>
    </source>
</evidence>
<dbReference type="STRING" id="314283.MED297_02222"/>
<dbReference type="AlphaFoldDB" id="A4BEH1"/>
<keyword evidence="3" id="KW-1133">Transmembrane helix</keyword>
<feature type="transmembrane region" description="Helical" evidence="3">
    <location>
        <begin position="9"/>
        <end position="28"/>
    </location>
</feature>
<keyword evidence="2" id="KW-0175">Coiled coil</keyword>
<accession>A4BEH1</accession>
<feature type="domain" description="OmpA-like" evidence="4">
    <location>
        <begin position="179"/>
        <end position="300"/>
    </location>
</feature>
<dbReference type="Proteomes" id="UP000005953">
    <property type="component" value="Unassembled WGS sequence"/>
</dbReference>
<gene>
    <name evidence="5" type="ORF">MED297_02222</name>
</gene>
<dbReference type="Pfam" id="PF00691">
    <property type="entry name" value="OmpA"/>
    <property type="match status" value="1"/>
</dbReference>
<name>A4BEH1_9GAMM</name>
<keyword evidence="1 3" id="KW-0472">Membrane</keyword>
<dbReference type="InterPro" id="IPR036737">
    <property type="entry name" value="OmpA-like_sf"/>
</dbReference>
<evidence type="ECO:0000259" key="4">
    <source>
        <dbReference type="PROSITE" id="PS51123"/>
    </source>
</evidence>
<organism evidence="5 6">
    <name type="scientific">Reinekea blandensis MED297</name>
    <dbReference type="NCBI Taxonomy" id="314283"/>
    <lineage>
        <taxon>Bacteria</taxon>
        <taxon>Pseudomonadati</taxon>
        <taxon>Pseudomonadota</taxon>
        <taxon>Gammaproteobacteria</taxon>
        <taxon>Oceanospirillales</taxon>
        <taxon>Saccharospirillaceae</taxon>
        <taxon>Reinekea</taxon>
    </lineage>
</organism>
<evidence type="ECO:0000256" key="2">
    <source>
        <dbReference type="SAM" id="Coils"/>
    </source>
</evidence>
<dbReference type="InterPro" id="IPR006665">
    <property type="entry name" value="OmpA-like"/>
</dbReference>
<evidence type="ECO:0000313" key="6">
    <source>
        <dbReference type="Proteomes" id="UP000005953"/>
    </source>
</evidence>
<dbReference type="PANTHER" id="PTHR30329:SF21">
    <property type="entry name" value="LIPOPROTEIN YIAD-RELATED"/>
    <property type="match status" value="1"/>
</dbReference>
<dbReference type="Gene3D" id="3.30.1330.60">
    <property type="entry name" value="OmpA-like domain"/>
    <property type="match status" value="1"/>
</dbReference>
<dbReference type="CDD" id="cd07185">
    <property type="entry name" value="OmpA_C-like"/>
    <property type="match status" value="1"/>
</dbReference>
<keyword evidence="6" id="KW-1185">Reference proteome</keyword>
<keyword evidence="3" id="KW-0812">Transmembrane</keyword>
<evidence type="ECO:0000256" key="3">
    <source>
        <dbReference type="SAM" id="Phobius"/>
    </source>
</evidence>
<comment type="caution">
    <text evidence="5">The sequence shown here is derived from an EMBL/GenBank/DDBJ whole genome shotgun (WGS) entry which is preliminary data.</text>
</comment>
<dbReference type="RefSeq" id="WP_008047011.1">
    <property type="nucleotide sequence ID" value="NZ_CH724153.1"/>
</dbReference>
<feature type="coiled-coil region" evidence="2">
    <location>
        <begin position="31"/>
        <end position="142"/>
    </location>
</feature>
<dbReference type="SUPFAM" id="SSF103088">
    <property type="entry name" value="OmpA-like"/>
    <property type="match status" value="1"/>
</dbReference>
<dbReference type="PROSITE" id="PS51123">
    <property type="entry name" value="OMPA_2"/>
    <property type="match status" value="1"/>
</dbReference>
<evidence type="ECO:0000256" key="1">
    <source>
        <dbReference type="PROSITE-ProRule" id="PRU00473"/>
    </source>
</evidence>
<dbReference type="GO" id="GO:0016020">
    <property type="term" value="C:membrane"/>
    <property type="evidence" value="ECO:0007669"/>
    <property type="project" value="UniProtKB-UniRule"/>
</dbReference>
<proteinExistence type="predicted"/>